<proteinExistence type="predicted"/>
<dbReference type="AlphaFoldDB" id="A0A7R9I9Q5"/>
<gene>
    <name evidence="1" type="ORF">TBIB3V08_LOCUS13582</name>
</gene>
<evidence type="ECO:0000313" key="1">
    <source>
        <dbReference type="EMBL" id="CAD7451313.1"/>
    </source>
</evidence>
<protein>
    <submittedName>
        <fullName evidence="1">Uncharacterized protein</fullName>
    </submittedName>
</protein>
<organism evidence="1">
    <name type="scientific">Timema bartmani</name>
    <dbReference type="NCBI Taxonomy" id="61472"/>
    <lineage>
        <taxon>Eukaryota</taxon>
        <taxon>Metazoa</taxon>
        <taxon>Ecdysozoa</taxon>
        <taxon>Arthropoda</taxon>
        <taxon>Hexapoda</taxon>
        <taxon>Insecta</taxon>
        <taxon>Pterygota</taxon>
        <taxon>Neoptera</taxon>
        <taxon>Polyneoptera</taxon>
        <taxon>Phasmatodea</taxon>
        <taxon>Timematodea</taxon>
        <taxon>Timematoidea</taxon>
        <taxon>Timematidae</taxon>
        <taxon>Timema</taxon>
    </lineage>
</organism>
<accession>A0A7R9I9Q5</accession>
<dbReference type="EMBL" id="OD589683">
    <property type="protein sequence ID" value="CAD7451313.1"/>
    <property type="molecule type" value="Genomic_DNA"/>
</dbReference>
<reference evidence="1" key="1">
    <citation type="submission" date="2020-11" db="EMBL/GenBank/DDBJ databases">
        <authorList>
            <person name="Tran Van P."/>
        </authorList>
    </citation>
    <scope>NUCLEOTIDE SEQUENCE</scope>
</reference>
<name>A0A7R9I9Q5_9NEOP</name>
<sequence>MRHLRLKVVVEKNWAQRLVATCLEPINHL</sequence>